<evidence type="ECO:0000313" key="1">
    <source>
        <dbReference type="EMBL" id="KAJ9181001.1"/>
    </source>
</evidence>
<evidence type="ECO:0000313" key="2">
    <source>
        <dbReference type="Proteomes" id="UP001174677"/>
    </source>
</evidence>
<accession>A0ABQ9MLH9</accession>
<comment type="caution">
    <text evidence="1">The sequence shown here is derived from an EMBL/GenBank/DDBJ whole genome shotgun (WGS) entry which is preliminary data.</text>
</comment>
<name>A0ABQ9MLH9_HEVBR</name>
<keyword evidence="2" id="KW-1185">Reference proteome</keyword>
<gene>
    <name evidence="1" type="ORF">P3X46_009178</name>
</gene>
<organism evidence="1 2">
    <name type="scientific">Hevea brasiliensis</name>
    <name type="common">Para rubber tree</name>
    <name type="synonym">Siphonia brasiliensis</name>
    <dbReference type="NCBI Taxonomy" id="3981"/>
    <lineage>
        <taxon>Eukaryota</taxon>
        <taxon>Viridiplantae</taxon>
        <taxon>Streptophyta</taxon>
        <taxon>Embryophyta</taxon>
        <taxon>Tracheophyta</taxon>
        <taxon>Spermatophyta</taxon>
        <taxon>Magnoliopsida</taxon>
        <taxon>eudicotyledons</taxon>
        <taxon>Gunneridae</taxon>
        <taxon>Pentapetalae</taxon>
        <taxon>rosids</taxon>
        <taxon>fabids</taxon>
        <taxon>Malpighiales</taxon>
        <taxon>Euphorbiaceae</taxon>
        <taxon>Crotonoideae</taxon>
        <taxon>Micrandreae</taxon>
        <taxon>Hevea</taxon>
    </lineage>
</organism>
<evidence type="ECO:0008006" key="3">
    <source>
        <dbReference type="Google" id="ProtNLM"/>
    </source>
</evidence>
<proteinExistence type="predicted"/>
<reference evidence="1" key="1">
    <citation type="journal article" date="2023" name="Plant Biotechnol. J.">
        <title>Chromosome-level wild Hevea brasiliensis genome provides new tools for genomic-assisted breeding and valuable loci to elevate rubber yield.</title>
        <authorList>
            <person name="Cheng H."/>
            <person name="Song X."/>
            <person name="Hu Y."/>
            <person name="Wu T."/>
            <person name="Yang Q."/>
            <person name="An Z."/>
            <person name="Feng S."/>
            <person name="Deng Z."/>
            <person name="Wu W."/>
            <person name="Zeng X."/>
            <person name="Tu M."/>
            <person name="Wang X."/>
            <person name="Huang H."/>
        </authorList>
    </citation>
    <scope>NUCLEOTIDE SEQUENCE</scope>
    <source>
        <strain evidence="1">MT/VB/25A 57/8</strain>
    </source>
</reference>
<sequence length="110" mass="12438">MAAASEQHLTQPLPMEEITFLTIDQEESLPIDIRSTWMSSIFCYLEDGTLLDDPLEVKKKNSGKVLLRPWLKCITPEEGMTILIDIHEGLCGSHEGARTIAKKAFRQGYF</sequence>
<protein>
    <recommendedName>
        <fullName evidence="3">Integrase zinc-binding domain-containing protein</fullName>
    </recommendedName>
</protein>
<dbReference type="EMBL" id="JARPOI010000005">
    <property type="protein sequence ID" value="KAJ9181001.1"/>
    <property type="molecule type" value="Genomic_DNA"/>
</dbReference>
<dbReference type="Proteomes" id="UP001174677">
    <property type="component" value="Chromosome 5"/>
</dbReference>